<feature type="domain" description="PDZ" evidence="1">
    <location>
        <begin position="1"/>
        <end position="70"/>
    </location>
</feature>
<evidence type="ECO:0000313" key="3">
    <source>
        <dbReference type="Proteomes" id="UP000281553"/>
    </source>
</evidence>
<reference evidence="2 3" key="1">
    <citation type="submission" date="2018-11" db="EMBL/GenBank/DDBJ databases">
        <authorList>
            <consortium name="Pathogen Informatics"/>
        </authorList>
    </citation>
    <scope>NUCLEOTIDE SEQUENCE [LARGE SCALE GENOMIC DNA]</scope>
</reference>
<gene>
    <name evidence="2" type="ORF">DILT_LOCUS18622</name>
</gene>
<evidence type="ECO:0000313" key="2">
    <source>
        <dbReference type="EMBL" id="VDN41716.1"/>
    </source>
</evidence>
<dbReference type="PROSITE" id="PS50106">
    <property type="entry name" value="PDZ"/>
    <property type="match status" value="1"/>
</dbReference>
<dbReference type="Proteomes" id="UP000281553">
    <property type="component" value="Unassembled WGS sequence"/>
</dbReference>
<dbReference type="EMBL" id="UYRU01102321">
    <property type="protein sequence ID" value="VDN41716.1"/>
    <property type="molecule type" value="Genomic_DNA"/>
</dbReference>
<evidence type="ECO:0000259" key="1">
    <source>
        <dbReference type="PROSITE" id="PS50106"/>
    </source>
</evidence>
<accession>A0A3P7REZ4</accession>
<sequence>MGLGVQMCGKHYVVTDIKPYSFVLDEGSIECGDVISEFVGRPLHGTALDLKQLLVQHGPRPIKIKIIKLRLPSGLLFQPLVTILLNDNLDRLLTKTKFPSVGRMLSSA</sequence>
<organism evidence="2 3">
    <name type="scientific">Dibothriocephalus latus</name>
    <name type="common">Fish tapeworm</name>
    <name type="synonym">Diphyllobothrium latum</name>
    <dbReference type="NCBI Taxonomy" id="60516"/>
    <lineage>
        <taxon>Eukaryota</taxon>
        <taxon>Metazoa</taxon>
        <taxon>Spiralia</taxon>
        <taxon>Lophotrochozoa</taxon>
        <taxon>Platyhelminthes</taxon>
        <taxon>Cestoda</taxon>
        <taxon>Eucestoda</taxon>
        <taxon>Diphyllobothriidea</taxon>
        <taxon>Diphyllobothriidae</taxon>
        <taxon>Dibothriocephalus</taxon>
    </lineage>
</organism>
<keyword evidence="3" id="KW-1185">Reference proteome</keyword>
<dbReference type="AlphaFoldDB" id="A0A3P7REZ4"/>
<dbReference type="InterPro" id="IPR001478">
    <property type="entry name" value="PDZ"/>
</dbReference>
<name>A0A3P7REZ4_DIBLA</name>
<protein>
    <recommendedName>
        <fullName evidence="1">PDZ domain-containing protein</fullName>
    </recommendedName>
</protein>
<proteinExistence type="predicted"/>